<comment type="subcellular location">
    <subcellularLocation>
        <location evidence="1">Cell membrane</location>
        <topology evidence="1">Multi-pass membrane protein</topology>
    </subcellularLocation>
</comment>
<dbReference type="GO" id="GO:0005886">
    <property type="term" value="C:plasma membrane"/>
    <property type="evidence" value="ECO:0007669"/>
    <property type="project" value="UniProtKB-SubCell"/>
</dbReference>
<feature type="transmembrane region" description="Helical" evidence="8">
    <location>
        <begin position="73"/>
        <end position="90"/>
    </location>
</feature>
<dbReference type="Pfam" id="PF00005">
    <property type="entry name" value="ABC_tran"/>
    <property type="match status" value="1"/>
</dbReference>
<dbReference type="RefSeq" id="WP_081824872.1">
    <property type="nucleotide sequence ID" value="NZ_BNAB01000018.1"/>
</dbReference>
<feature type="transmembrane region" description="Helical" evidence="8">
    <location>
        <begin position="42"/>
        <end position="61"/>
    </location>
</feature>
<dbReference type="Proteomes" id="UP000199541">
    <property type="component" value="Unassembled WGS sequence"/>
</dbReference>
<dbReference type="InterPro" id="IPR027417">
    <property type="entry name" value="P-loop_NTPase"/>
</dbReference>
<dbReference type="CDD" id="cd18584">
    <property type="entry name" value="ABC_6TM_AarD_CydD"/>
    <property type="match status" value="1"/>
</dbReference>
<dbReference type="SUPFAM" id="SSF52540">
    <property type="entry name" value="P-loop containing nucleoside triphosphate hydrolases"/>
    <property type="match status" value="1"/>
</dbReference>
<dbReference type="GO" id="GO:0005524">
    <property type="term" value="F:ATP binding"/>
    <property type="evidence" value="ECO:0007669"/>
    <property type="project" value="UniProtKB-KW"/>
</dbReference>
<name>A0AAN4UTN7_9RHOB</name>
<evidence type="ECO:0000313" key="12">
    <source>
        <dbReference type="EMBL" id="SDX48276.1"/>
    </source>
</evidence>
<feature type="domain" description="ABC transmembrane type-1" evidence="10">
    <location>
        <begin position="42"/>
        <end position="325"/>
    </location>
</feature>
<organism evidence="11 14">
    <name type="scientific">Allgaiera indica</name>
    <dbReference type="NCBI Taxonomy" id="765699"/>
    <lineage>
        <taxon>Bacteria</taxon>
        <taxon>Pseudomonadati</taxon>
        <taxon>Pseudomonadota</taxon>
        <taxon>Alphaproteobacteria</taxon>
        <taxon>Rhodobacterales</taxon>
        <taxon>Paracoccaceae</taxon>
        <taxon>Allgaiera</taxon>
    </lineage>
</organism>
<dbReference type="InterPro" id="IPR039421">
    <property type="entry name" value="Type_1_exporter"/>
</dbReference>
<evidence type="ECO:0000313" key="13">
    <source>
        <dbReference type="Proteomes" id="UP000199541"/>
    </source>
</evidence>
<dbReference type="InterPro" id="IPR003593">
    <property type="entry name" value="AAA+_ATPase"/>
</dbReference>
<accession>A0AAN4UTN7</accession>
<proteinExistence type="predicted"/>
<dbReference type="GO" id="GO:0140359">
    <property type="term" value="F:ABC-type transporter activity"/>
    <property type="evidence" value="ECO:0007669"/>
    <property type="project" value="InterPro"/>
</dbReference>
<keyword evidence="13" id="KW-1185">Reference proteome</keyword>
<dbReference type="Gene3D" id="3.40.50.300">
    <property type="entry name" value="P-loop containing nucleotide triphosphate hydrolases"/>
    <property type="match status" value="1"/>
</dbReference>
<keyword evidence="2 8" id="KW-0812">Transmembrane</keyword>
<dbReference type="PROSITE" id="PS00211">
    <property type="entry name" value="ABC_TRANSPORTER_1"/>
    <property type="match status" value="1"/>
</dbReference>
<dbReference type="InterPro" id="IPR017871">
    <property type="entry name" value="ABC_transporter-like_CS"/>
</dbReference>
<reference evidence="11" key="3">
    <citation type="submission" date="2023-06" db="EMBL/GenBank/DDBJ databases">
        <authorList>
            <person name="Sun Q."/>
            <person name="Zhou Y."/>
        </authorList>
    </citation>
    <scope>NUCLEOTIDE SEQUENCE</scope>
    <source>
        <strain evidence="11">CGMCC 1.10859</strain>
    </source>
</reference>
<reference evidence="12 13" key="2">
    <citation type="submission" date="2016-10" db="EMBL/GenBank/DDBJ databases">
        <authorList>
            <person name="Varghese N."/>
            <person name="Submissions S."/>
        </authorList>
    </citation>
    <scope>NUCLEOTIDE SEQUENCE [LARGE SCALE GENOMIC DNA]</scope>
    <source>
        <strain evidence="12 13">DSM 24802</strain>
    </source>
</reference>
<evidence type="ECO:0000256" key="5">
    <source>
        <dbReference type="ARBA" id="ARBA00022989"/>
    </source>
</evidence>
<evidence type="ECO:0000313" key="14">
    <source>
        <dbReference type="Proteomes" id="UP000634647"/>
    </source>
</evidence>
<evidence type="ECO:0000256" key="7">
    <source>
        <dbReference type="SAM" id="MobiDB-lite"/>
    </source>
</evidence>
<evidence type="ECO:0000256" key="1">
    <source>
        <dbReference type="ARBA" id="ARBA00004651"/>
    </source>
</evidence>
<feature type="domain" description="ABC transporter" evidence="9">
    <location>
        <begin position="357"/>
        <end position="567"/>
    </location>
</feature>
<dbReference type="PROSITE" id="PS50893">
    <property type="entry name" value="ABC_TRANSPORTER_2"/>
    <property type="match status" value="1"/>
</dbReference>
<dbReference type="GO" id="GO:0016887">
    <property type="term" value="F:ATP hydrolysis activity"/>
    <property type="evidence" value="ECO:0007669"/>
    <property type="project" value="InterPro"/>
</dbReference>
<protein>
    <submittedName>
        <fullName evidence="12">ATP-binding cassette, subfamily C, CydD</fullName>
    </submittedName>
    <submittedName>
        <fullName evidence="11">Thiol reductant ABC exporter subunit CydD</fullName>
    </submittedName>
</protein>
<evidence type="ECO:0000259" key="10">
    <source>
        <dbReference type="PROSITE" id="PS50929"/>
    </source>
</evidence>
<keyword evidence="5 8" id="KW-1133">Transmembrane helix</keyword>
<dbReference type="InterPro" id="IPR003439">
    <property type="entry name" value="ABC_transporter-like_ATP-bd"/>
</dbReference>
<gene>
    <name evidence="11" type="primary">cydD</name>
    <name evidence="11" type="ORF">GCM10008024_32340</name>
    <name evidence="12" type="ORF">SAMN05444006_11763</name>
</gene>
<evidence type="ECO:0000313" key="11">
    <source>
        <dbReference type="EMBL" id="GHE04610.1"/>
    </source>
</evidence>
<evidence type="ECO:0000259" key="9">
    <source>
        <dbReference type="PROSITE" id="PS50893"/>
    </source>
</evidence>
<keyword evidence="3" id="KW-0547">Nucleotide-binding</keyword>
<evidence type="ECO:0000256" key="2">
    <source>
        <dbReference type="ARBA" id="ARBA00022692"/>
    </source>
</evidence>
<sequence>MRRPPSSSDADRAAAAPAARHRGPLSKIEAPARRAQARAGMLALLGGLLWPMQAALVAWAVSGWLHQAPLSRTLWAGGGFALLGILRAVLDDLGGALLFRAADKVLAEQRARLVARESLRPPGGAGPSSAELGAIVAQKLPLLVPHLTRYRPARLRVMVLPLIYIALTAWFSWAAALVLIVAGPLIPVFMALIGMAAKDASARQMAEIGDMNALLMDRLSALIDIRLLDATGRSAADFAARAEGLRARTMAVLRIAFLSSTVLELFSALGVAMVAVYVGFTLLHQLHFGAYGGLSAGEGIFLLMLAPEFFQPLRDLAAAWHDKAAAEAVAEELAGLPDTEPPVLGQGAPAAPLPGSLHLRLNGAAVERGARLVALPAIALAAGEAVALTGPSGVGKSTTLAAIAGLARIAPGGCLEVAGQPLTDANADAWRARLAWVGQTPHFLDRPLGENLDLRGTGADPGPALAAARATSIVAALPDGLRAMLGEAGGGISGGEARRLMLARALMAAPDLLLADEPTADLDPETAEAVIAGLRALQAQGTALIVATHDPRLIAAMDRAVALEMPI</sequence>
<feature type="compositionally biased region" description="Low complexity" evidence="7">
    <location>
        <begin position="1"/>
        <end position="18"/>
    </location>
</feature>
<evidence type="ECO:0000256" key="3">
    <source>
        <dbReference type="ARBA" id="ARBA00022741"/>
    </source>
</evidence>
<dbReference type="SMART" id="SM00382">
    <property type="entry name" value="AAA"/>
    <property type="match status" value="1"/>
</dbReference>
<dbReference type="EMBL" id="FNOB01000017">
    <property type="protein sequence ID" value="SDX48276.1"/>
    <property type="molecule type" value="Genomic_DNA"/>
</dbReference>
<keyword evidence="6 8" id="KW-0472">Membrane</keyword>
<feature type="region of interest" description="Disordered" evidence="7">
    <location>
        <begin position="1"/>
        <end position="27"/>
    </location>
</feature>
<dbReference type="InterPro" id="IPR036640">
    <property type="entry name" value="ABC1_TM_sf"/>
</dbReference>
<dbReference type="Gene3D" id="1.20.1560.10">
    <property type="entry name" value="ABC transporter type 1, transmembrane domain"/>
    <property type="match status" value="1"/>
</dbReference>
<dbReference type="Pfam" id="PF00664">
    <property type="entry name" value="ABC_membrane"/>
    <property type="match status" value="1"/>
</dbReference>
<keyword evidence="4 12" id="KW-0067">ATP-binding</keyword>
<dbReference type="GO" id="GO:0034040">
    <property type="term" value="F:ATPase-coupled lipid transmembrane transporter activity"/>
    <property type="evidence" value="ECO:0007669"/>
    <property type="project" value="TreeGrafter"/>
</dbReference>
<evidence type="ECO:0000256" key="4">
    <source>
        <dbReference type="ARBA" id="ARBA00022840"/>
    </source>
</evidence>
<reference evidence="11" key="1">
    <citation type="journal article" date="2014" name="Int. J. Syst. Evol. Microbiol.">
        <title>Complete genome sequence of Corynebacterium casei LMG S-19264T (=DSM 44701T), isolated from a smear-ripened cheese.</title>
        <authorList>
            <consortium name="US DOE Joint Genome Institute (JGI-PGF)"/>
            <person name="Walter F."/>
            <person name="Albersmeier A."/>
            <person name="Kalinowski J."/>
            <person name="Ruckert C."/>
        </authorList>
    </citation>
    <scope>NUCLEOTIDE SEQUENCE</scope>
    <source>
        <strain evidence="11">CGMCC 1.10859</strain>
    </source>
</reference>
<feature type="transmembrane region" description="Helical" evidence="8">
    <location>
        <begin position="153"/>
        <end position="171"/>
    </location>
</feature>
<dbReference type="PROSITE" id="PS50929">
    <property type="entry name" value="ABC_TM1F"/>
    <property type="match status" value="1"/>
</dbReference>
<dbReference type="PANTHER" id="PTHR24221">
    <property type="entry name" value="ATP-BINDING CASSETTE SUB-FAMILY B"/>
    <property type="match status" value="1"/>
</dbReference>
<feature type="transmembrane region" description="Helical" evidence="8">
    <location>
        <begin position="255"/>
        <end position="280"/>
    </location>
</feature>
<feature type="transmembrane region" description="Helical" evidence="8">
    <location>
        <begin position="177"/>
        <end position="197"/>
    </location>
</feature>
<evidence type="ECO:0000256" key="8">
    <source>
        <dbReference type="SAM" id="Phobius"/>
    </source>
</evidence>
<dbReference type="InterPro" id="IPR011527">
    <property type="entry name" value="ABC1_TM_dom"/>
</dbReference>
<dbReference type="EMBL" id="BNAB01000018">
    <property type="protein sequence ID" value="GHE04610.1"/>
    <property type="molecule type" value="Genomic_DNA"/>
</dbReference>
<comment type="caution">
    <text evidence="11">The sequence shown here is derived from an EMBL/GenBank/DDBJ whole genome shotgun (WGS) entry which is preliminary data.</text>
</comment>
<dbReference type="AlphaFoldDB" id="A0AAN4UTN7"/>
<evidence type="ECO:0000256" key="6">
    <source>
        <dbReference type="ARBA" id="ARBA00023136"/>
    </source>
</evidence>
<dbReference type="PANTHER" id="PTHR24221:SF261">
    <property type="entry name" value="GLUTATHIONE_L-CYSTEINE TRANSPORT SYSTEM ATP-BINDING_PERMEASE PROTEIN CYDD"/>
    <property type="match status" value="1"/>
</dbReference>
<dbReference type="SUPFAM" id="SSF90123">
    <property type="entry name" value="ABC transporter transmembrane region"/>
    <property type="match status" value="1"/>
</dbReference>
<dbReference type="Proteomes" id="UP000634647">
    <property type="component" value="Unassembled WGS sequence"/>
</dbReference>